<evidence type="ECO:0000256" key="5">
    <source>
        <dbReference type="ARBA" id="ARBA00023136"/>
    </source>
</evidence>
<dbReference type="Gene3D" id="1.20.1250.20">
    <property type="entry name" value="MFS general substrate transporter like domains"/>
    <property type="match status" value="1"/>
</dbReference>
<name>A0A0A0M6G2_9GAMM</name>
<feature type="transmembrane region" description="Helical" evidence="6">
    <location>
        <begin position="108"/>
        <end position="129"/>
    </location>
</feature>
<feature type="transmembrane region" description="Helical" evidence="6">
    <location>
        <begin position="341"/>
        <end position="362"/>
    </location>
</feature>
<evidence type="ECO:0000259" key="7">
    <source>
        <dbReference type="PROSITE" id="PS50850"/>
    </source>
</evidence>
<feature type="transmembrane region" description="Helical" evidence="6">
    <location>
        <begin position="368"/>
        <end position="391"/>
    </location>
</feature>
<evidence type="ECO:0000313" key="9">
    <source>
        <dbReference type="Proteomes" id="UP000030003"/>
    </source>
</evidence>
<evidence type="ECO:0000256" key="3">
    <source>
        <dbReference type="ARBA" id="ARBA00022692"/>
    </source>
</evidence>
<dbReference type="InterPro" id="IPR050189">
    <property type="entry name" value="MFS_Efflux_Transporters"/>
</dbReference>
<protein>
    <submittedName>
        <fullName evidence="8">MFS transporter</fullName>
    </submittedName>
</protein>
<proteinExistence type="predicted"/>
<keyword evidence="9" id="KW-1185">Reference proteome</keyword>
<keyword evidence="5 6" id="KW-0472">Membrane</keyword>
<dbReference type="InterPro" id="IPR036259">
    <property type="entry name" value="MFS_trans_sf"/>
</dbReference>
<dbReference type="EMBL" id="AVBH01000058">
    <property type="protein sequence ID" value="KGO98670.1"/>
    <property type="molecule type" value="Genomic_DNA"/>
</dbReference>
<keyword evidence="2" id="KW-1003">Cell membrane</keyword>
<feature type="transmembrane region" description="Helical" evidence="6">
    <location>
        <begin position="241"/>
        <end position="265"/>
    </location>
</feature>
<keyword evidence="3 6" id="KW-0812">Transmembrane</keyword>
<accession>A0A0A0M6G2</accession>
<feature type="transmembrane region" description="Helical" evidence="6">
    <location>
        <begin position="12"/>
        <end position="33"/>
    </location>
</feature>
<evidence type="ECO:0000256" key="6">
    <source>
        <dbReference type="SAM" id="Phobius"/>
    </source>
</evidence>
<dbReference type="PANTHER" id="PTHR43124">
    <property type="entry name" value="PURINE EFFLUX PUMP PBUE"/>
    <property type="match status" value="1"/>
</dbReference>
<feature type="transmembrane region" description="Helical" evidence="6">
    <location>
        <begin position="301"/>
        <end position="320"/>
    </location>
</feature>
<dbReference type="PANTHER" id="PTHR43124:SF3">
    <property type="entry name" value="CHLORAMPHENICOL EFFLUX PUMP RV0191"/>
    <property type="match status" value="1"/>
</dbReference>
<dbReference type="InterPro" id="IPR020846">
    <property type="entry name" value="MFS_dom"/>
</dbReference>
<dbReference type="RefSeq" id="WP_036136873.1">
    <property type="nucleotide sequence ID" value="NZ_AUHT01000008.1"/>
</dbReference>
<dbReference type="PROSITE" id="PS50850">
    <property type="entry name" value="MFS"/>
    <property type="match status" value="1"/>
</dbReference>
<evidence type="ECO:0000256" key="4">
    <source>
        <dbReference type="ARBA" id="ARBA00022989"/>
    </source>
</evidence>
<feature type="transmembrane region" description="Helical" evidence="6">
    <location>
        <begin position="173"/>
        <end position="193"/>
    </location>
</feature>
<comment type="subcellular location">
    <subcellularLocation>
        <location evidence="1">Cell membrane</location>
        <topology evidence="1">Multi-pass membrane protein</topology>
    </subcellularLocation>
</comment>
<dbReference type="InterPro" id="IPR011701">
    <property type="entry name" value="MFS"/>
</dbReference>
<gene>
    <name evidence="8" type="ORF">N791_14795</name>
</gene>
<keyword evidence="4 6" id="KW-1133">Transmembrane helix</keyword>
<dbReference type="Pfam" id="PF07690">
    <property type="entry name" value="MFS_1"/>
    <property type="match status" value="1"/>
</dbReference>
<dbReference type="AlphaFoldDB" id="A0A0A0M6G2"/>
<dbReference type="GO" id="GO:0022857">
    <property type="term" value="F:transmembrane transporter activity"/>
    <property type="evidence" value="ECO:0007669"/>
    <property type="project" value="InterPro"/>
</dbReference>
<dbReference type="STRING" id="1385515.GCA_000423325_01792"/>
<evidence type="ECO:0000313" key="8">
    <source>
        <dbReference type="EMBL" id="KGO98670.1"/>
    </source>
</evidence>
<feature type="transmembrane region" description="Helical" evidence="6">
    <location>
        <begin position="277"/>
        <end position="295"/>
    </location>
</feature>
<dbReference type="GO" id="GO:0005886">
    <property type="term" value="C:plasma membrane"/>
    <property type="evidence" value="ECO:0007669"/>
    <property type="project" value="UniProtKB-SubCell"/>
</dbReference>
<dbReference type="Proteomes" id="UP000030003">
    <property type="component" value="Unassembled WGS sequence"/>
</dbReference>
<feature type="transmembrane region" description="Helical" evidence="6">
    <location>
        <begin position="214"/>
        <end position="235"/>
    </location>
</feature>
<sequence>MTPTPEAPRLRAPEWFVFGLMASVTFVGLLSELIPSGILPQMSEDLGASESRIGMLVGVYALASALGTIPLVSATLSVNRKHLLLVLLAGFAVSNILVGLTSSYAVMVAARIVGGVCAGVMWPMIAAYGTRLVPPDRHGRVITVIMAGSTLGISIGLPAMTLVGLRFGWRAEFLAFGLGVALIAGLCHLYLPAVPGERRTRSNSPLTLLKNRTILVVILLTFLSVTGHYAVYTYIALLAETVALAGGTGMALLVFGAGSVISVVASARIIDAWLRPLVVSMLVLAAVSMLLFLGFARTPGIAHFTFFLWGVSFGPLGAMYQTAIARQVDRGRDVATSLQSSVFNFSIMLAAGMGGVLLVRLADAGVKGIVWLALGCFVLATMVAVLATRALRRQ</sequence>
<dbReference type="eggNOG" id="COG2814">
    <property type="taxonomic scope" value="Bacteria"/>
</dbReference>
<feature type="transmembrane region" description="Helical" evidence="6">
    <location>
        <begin position="141"/>
        <end position="167"/>
    </location>
</feature>
<feature type="domain" description="Major facilitator superfamily (MFS) profile" evidence="7">
    <location>
        <begin position="16"/>
        <end position="392"/>
    </location>
</feature>
<reference evidence="8 9" key="1">
    <citation type="submission" date="2013-08" db="EMBL/GenBank/DDBJ databases">
        <title>Genomic analysis of Lysobacter defluvii.</title>
        <authorList>
            <person name="Wang Q."/>
            <person name="Wang G."/>
        </authorList>
    </citation>
    <scope>NUCLEOTIDE SEQUENCE [LARGE SCALE GENOMIC DNA]</scope>
    <source>
        <strain evidence="8 9">IMMIB APB-9</strain>
    </source>
</reference>
<dbReference type="SUPFAM" id="SSF103473">
    <property type="entry name" value="MFS general substrate transporter"/>
    <property type="match status" value="1"/>
</dbReference>
<evidence type="ECO:0000256" key="2">
    <source>
        <dbReference type="ARBA" id="ARBA00022475"/>
    </source>
</evidence>
<feature type="transmembrane region" description="Helical" evidence="6">
    <location>
        <begin position="83"/>
        <end position="102"/>
    </location>
</feature>
<comment type="caution">
    <text evidence="8">The sequence shown here is derived from an EMBL/GenBank/DDBJ whole genome shotgun (WGS) entry which is preliminary data.</text>
</comment>
<evidence type="ECO:0000256" key="1">
    <source>
        <dbReference type="ARBA" id="ARBA00004651"/>
    </source>
</evidence>
<feature type="transmembrane region" description="Helical" evidence="6">
    <location>
        <begin position="53"/>
        <end position="76"/>
    </location>
</feature>
<organism evidence="8 9">
    <name type="scientific">Lysobacter defluvii IMMIB APB-9 = DSM 18482</name>
    <dbReference type="NCBI Taxonomy" id="1385515"/>
    <lineage>
        <taxon>Bacteria</taxon>
        <taxon>Pseudomonadati</taxon>
        <taxon>Pseudomonadota</taxon>
        <taxon>Gammaproteobacteria</taxon>
        <taxon>Lysobacterales</taxon>
        <taxon>Lysobacteraceae</taxon>
        <taxon>Novilysobacter</taxon>
    </lineage>
</organism>
<dbReference type="CDD" id="cd17324">
    <property type="entry name" value="MFS_NepI_like"/>
    <property type="match status" value="1"/>
</dbReference>